<name>A0A0F9FJD0_9ZZZZ</name>
<dbReference type="EMBL" id="LAZR01021136">
    <property type="protein sequence ID" value="KKL86373.1"/>
    <property type="molecule type" value="Genomic_DNA"/>
</dbReference>
<gene>
    <name evidence="1" type="ORF">LCGC14_1945410</name>
</gene>
<accession>A0A0F9FJD0</accession>
<proteinExistence type="predicted"/>
<evidence type="ECO:0000313" key="1">
    <source>
        <dbReference type="EMBL" id="KKL86373.1"/>
    </source>
</evidence>
<reference evidence="1" key="1">
    <citation type="journal article" date="2015" name="Nature">
        <title>Complex archaea that bridge the gap between prokaryotes and eukaryotes.</title>
        <authorList>
            <person name="Spang A."/>
            <person name="Saw J.H."/>
            <person name="Jorgensen S.L."/>
            <person name="Zaremba-Niedzwiedzka K."/>
            <person name="Martijn J."/>
            <person name="Lind A.E."/>
            <person name="van Eijk R."/>
            <person name="Schleper C."/>
            <person name="Guy L."/>
            <person name="Ettema T.J."/>
        </authorList>
    </citation>
    <scope>NUCLEOTIDE SEQUENCE</scope>
</reference>
<organism evidence="1">
    <name type="scientific">marine sediment metagenome</name>
    <dbReference type="NCBI Taxonomy" id="412755"/>
    <lineage>
        <taxon>unclassified sequences</taxon>
        <taxon>metagenomes</taxon>
        <taxon>ecological metagenomes</taxon>
    </lineage>
</organism>
<protein>
    <submittedName>
        <fullName evidence="1">Uncharacterized protein</fullName>
    </submittedName>
</protein>
<sequence>PAIFQKLVDMAMKHVKILVESCLVMKCLSIKGKLR</sequence>
<dbReference type="AlphaFoldDB" id="A0A0F9FJD0"/>
<feature type="non-terminal residue" evidence="1">
    <location>
        <position position="1"/>
    </location>
</feature>
<comment type="caution">
    <text evidence="1">The sequence shown here is derived from an EMBL/GenBank/DDBJ whole genome shotgun (WGS) entry which is preliminary data.</text>
</comment>